<accession>A0ABQ4BBR5</accession>
<proteinExistence type="predicted"/>
<reference evidence="1 2" key="1">
    <citation type="submission" date="2021-01" db="EMBL/GenBank/DDBJ databases">
        <title>Whole genome shotgun sequence of Actinoplanes palleronii NBRC 14916.</title>
        <authorList>
            <person name="Komaki H."/>
            <person name="Tamura T."/>
        </authorList>
    </citation>
    <scope>NUCLEOTIDE SEQUENCE [LARGE SCALE GENOMIC DNA]</scope>
    <source>
        <strain evidence="1 2">NBRC 14916</strain>
    </source>
</reference>
<name>A0ABQ4BBR5_9ACTN</name>
<protein>
    <submittedName>
        <fullName evidence="1">Uncharacterized protein</fullName>
    </submittedName>
</protein>
<evidence type="ECO:0000313" key="2">
    <source>
        <dbReference type="Proteomes" id="UP000624709"/>
    </source>
</evidence>
<keyword evidence="2" id="KW-1185">Reference proteome</keyword>
<gene>
    <name evidence="1" type="ORF">Apa02nite_042160</name>
</gene>
<dbReference type="EMBL" id="BOMS01000057">
    <property type="protein sequence ID" value="GIE68108.1"/>
    <property type="molecule type" value="Genomic_DNA"/>
</dbReference>
<evidence type="ECO:0000313" key="1">
    <source>
        <dbReference type="EMBL" id="GIE68108.1"/>
    </source>
</evidence>
<sequence length="56" mass="6429">MLEQFYQRLKRHDIFAGVAGRWGDPRARLLDGDAWQQAKVPALNALQLPEEPRELG</sequence>
<organism evidence="1 2">
    <name type="scientific">Actinoplanes palleronii</name>
    <dbReference type="NCBI Taxonomy" id="113570"/>
    <lineage>
        <taxon>Bacteria</taxon>
        <taxon>Bacillati</taxon>
        <taxon>Actinomycetota</taxon>
        <taxon>Actinomycetes</taxon>
        <taxon>Micromonosporales</taxon>
        <taxon>Micromonosporaceae</taxon>
        <taxon>Actinoplanes</taxon>
    </lineage>
</organism>
<comment type="caution">
    <text evidence="1">The sequence shown here is derived from an EMBL/GenBank/DDBJ whole genome shotgun (WGS) entry which is preliminary data.</text>
</comment>
<dbReference type="Proteomes" id="UP000624709">
    <property type="component" value="Unassembled WGS sequence"/>
</dbReference>
<dbReference type="RefSeq" id="WP_203826480.1">
    <property type="nucleotide sequence ID" value="NZ_BAAATY010000003.1"/>
</dbReference>